<evidence type="ECO:0000313" key="2">
    <source>
        <dbReference type="EMBL" id="GIJ29110.1"/>
    </source>
</evidence>
<comment type="caution">
    <text evidence="2">The sequence shown here is derived from an EMBL/GenBank/DDBJ whole genome shotgun (WGS) entry which is preliminary data.</text>
</comment>
<keyword evidence="3" id="KW-1185">Reference proteome</keyword>
<evidence type="ECO:0000313" key="3">
    <source>
        <dbReference type="Proteomes" id="UP000653076"/>
    </source>
</evidence>
<reference evidence="2 3" key="1">
    <citation type="submission" date="2021-01" db="EMBL/GenBank/DDBJ databases">
        <title>Whole genome shotgun sequence of Verrucosispora qiuiae NBRC 106684.</title>
        <authorList>
            <person name="Komaki H."/>
            <person name="Tamura T."/>
        </authorList>
    </citation>
    <scope>NUCLEOTIDE SEQUENCE [LARGE SCALE GENOMIC DNA]</scope>
    <source>
        <strain evidence="2 3">NBRC 106684</strain>
    </source>
</reference>
<accession>A0ABQ4JFJ5</accession>
<dbReference type="EMBL" id="BOPC01000062">
    <property type="protein sequence ID" value="GIJ29110.1"/>
    <property type="molecule type" value="Genomic_DNA"/>
</dbReference>
<organism evidence="2 3">
    <name type="scientific">Micromonospora qiuiae</name>
    <dbReference type="NCBI Taxonomy" id="502268"/>
    <lineage>
        <taxon>Bacteria</taxon>
        <taxon>Bacillati</taxon>
        <taxon>Actinomycetota</taxon>
        <taxon>Actinomycetes</taxon>
        <taxon>Micromonosporales</taxon>
        <taxon>Micromonosporaceae</taxon>
        <taxon>Micromonospora</taxon>
    </lineage>
</organism>
<evidence type="ECO:0000256" key="1">
    <source>
        <dbReference type="SAM" id="MobiDB-lite"/>
    </source>
</evidence>
<protein>
    <submittedName>
        <fullName evidence="2">Uncharacterized protein</fullName>
    </submittedName>
</protein>
<proteinExistence type="predicted"/>
<feature type="region of interest" description="Disordered" evidence="1">
    <location>
        <begin position="45"/>
        <end position="68"/>
    </location>
</feature>
<dbReference type="Proteomes" id="UP000653076">
    <property type="component" value="Unassembled WGS sequence"/>
</dbReference>
<sequence length="68" mass="7533">MAYAGARSIWKSSISLRAKPNRNVPPMLKSRAIIHPFDWGKVDAPNRVGSSVDHNQEDGHQQIIDPVA</sequence>
<gene>
    <name evidence="2" type="ORF">Vqi01_42720</name>
</gene>
<name>A0ABQ4JFJ5_9ACTN</name>